<feature type="domain" description="Dinitrogenase iron-molybdenum cofactor biosynthesis" evidence="2">
    <location>
        <begin position="10"/>
        <end position="97"/>
    </location>
</feature>
<keyword evidence="4" id="KW-1185">Reference proteome</keyword>
<dbReference type="CDD" id="cd00851">
    <property type="entry name" value="MTH1175"/>
    <property type="match status" value="1"/>
</dbReference>
<reference evidence="3 4" key="1">
    <citation type="submission" date="2018-01" db="EMBL/GenBank/DDBJ databases">
        <title>Whole genome sequencing of Histamine producing bacteria.</title>
        <authorList>
            <person name="Butler K."/>
        </authorList>
    </citation>
    <scope>NUCLEOTIDE SEQUENCE [LARGE SCALE GENOMIC DNA]</scope>
    <source>
        <strain evidence="3 4">JCM 12947</strain>
    </source>
</reference>
<dbReference type="OrthoDB" id="6215304at2"/>
<gene>
    <name evidence="3" type="ORF">C9J12_20380</name>
</gene>
<dbReference type="SUPFAM" id="SSF53146">
    <property type="entry name" value="Nitrogenase accessory factor-like"/>
    <property type="match status" value="1"/>
</dbReference>
<accession>A0A2T3JAZ8</accession>
<dbReference type="PANTHER" id="PTHR42983:SF1">
    <property type="entry name" value="IRON-MOLYBDENUM PROTEIN"/>
    <property type="match status" value="1"/>
</dbReference>
<dbReference type="Proteomes" id="UP000240987">
    <property type="component" value="Unassembled WGS sequence"/>
</dbReference>
<proteinExistence type="predicted"/>
<keyword evidence="1" id="KW-0535">Nitrogen fixation</keyword>
<dbReference type="Pfam" id="PF02579">
    <property type="entry name" value="Nitro_FeMo-Co"/>
    <property type="match status" value="1"/>
</dbReference>
<dbReference type="EMBL" id="PYMJ01000025">
    <property type="protein sequence ID" value="PSU46024.1"/>
    <property type="molecule type" value="Genomic_DNA"/>
</dbReference>
<evidence type="ECO:0000256" key="1">
    <source>
        <dbReference type="ARBA" id="ARBA00023231"/>
    </source>
</evidence>
<evidence type="ECO:0000313" key="4">
    <source>
        <dbReference type="Proteomes" id="UP000240987"/>
    </source>
</evidence>
<dbReference type="Gene3D" id="3.30.420.130">
    <property type="entry name" value="Dinitrogenase iron-molybdenum cofactor biosynthesis domain"/>
    <property type="match status" value="1"/>
</dbReference>
<sequence>MCIAIAITLRSQVAGHFGKAAAFMVYDSKGQFIERIENTGSKELGCKHKKVIQRQLSELGVKEIVLGNVGQRSLGRLLNAGFSVTKVPQRSSIDAVMTGNVEKEALITAEQGRPCKRDKGDCGCGCAGKKKPVPIKIGTTMNRKSTIQGLTKIGGFTL</sequence>
<evidence type="ECO:0000313" key="3">
    <source>
        <dbReference type="EMBL" id="PSU46024.1"/>
    </source>
</evidence>
<comment type="caution">
    <text evidence="3">The sequence shown here is derived from an EMBL/GenBank/DDBJ whole genome shotgun (WGS) entry which is preliminary data.</text>
</comment>
<dbReference type="InterPro" id="IPR036105">
    <property type="entry name" value="DiNase_FeMo-co_biosyn_sf"/>
</dbReference>
<dbReference type="RefSeq" id="WP_107244374.1">
    <property type="nucleotide sequence ID" value="NZ_PYMJ01000025.1"/>
</dbReference>
<organism evidence="3 4">
    <name type="scientific">Photobacterium frigidiphilum</name>
    <dbReference type="NCBI Taxonomy" id="264736"/>
    <lineage>
        <taxon>Bacteria</taxon>
        <taxon>Pseudomonadati</taxon>
        <taxon>Pseudomonadota</taxon>
        <taxon>Gammaproteobacteria</taxon>
        <taxon>Vibrionales</taxon>
        <taxon>Vibrionaceae</taxon>
        <taxon>Photobacterium</taxon>
    </lineage>
</organism>
<dbReference type="PANTHER" id="PTHR42983">
    <property type="entry name" value="DINITROGENASE IRON-MOLYBDENUM COFACTOR PROTEIN-RELATED"/>
    <property type="match status" value="1"/>
</dbReference>
<dbReference type="AlphaFoldDB" id="A0A2T3JAZ8"/>
<protein>
    <recommendedName>
        <fullName evidence="2">Dinitrogenase iron-molybdenum cofactor biosynthesis domain-containing protein</fullName>
    </recommendedName>
</protein>
<dbReference type="InterPro" id="IPR033913">
    <property type="entry name" value="MTH1175_dom"/>
</dbReference>
<dbReference type="InterPro" id="IPR003731">
    <property type="entry name" value="Di-Nase_FeMo-co_biosynth"/>
</dbReference>
<evidence type="ECO:0000259" key="2">
    <source>
        <dbReference type="Pfam" id="PF02579"/>
    </source>
</evidence>
<name>A0A2T3JAZ8_9GAMM</name>